<gene>
    <name evidence="1" type="ORF">VP395_08765</name>
</gene>
<dbReference type="EMBL" id="JAZHYP010000003">
    <property type="protein sequence ID" value="MEN3323816.1"/>
    <property type="molecule type" value="Genomic_DNA"/>
</dbReference>
<sequence>MNQLIKIIYKKIYQKFNYEVHKALLLNAKILSEINNKKENIASLDEVEFQVFSQRGEDGVIQYIINKIDIPNKIFIEFGVETYTESNTRFLLINNNWSGLVLDGSKENIKFIKNDFIYWKYDLTAQHNFITKDNINQLISNYTNIEDVGLLSIDIDGNDYFVFEAIDCIKPRVIICEYNSVFGPEKKVSVPYKEDFVRSKAHYSELYFGASLNAFCYLAEKKGYDFIGTTKAGVNAYFVRKDLSSPFRKFDSINGFNESDNRDSKDAKGNLTFLRHNDRLNEIKELKLVDVASNKTEFIKKLYAN</sequence>
<comment type="caution">
    <text evidence="1">The sequence shown here is derived from an EMBL/GenBank/DDBJ whole genome shotgun (WGS) entry which is preliminary data.</text>
</comment>
<proteinExistence type="predicted"/>
<reference evidence="1 2" key="1">
    <citation type="submission" date="2024-01" db="EMBL/GenBank/DDBJ databases">
        <title>Mariniflexile litorale sp. nov., isolated from the shallow sediments of the Sea of Japan.</title>
        <authorList>
            <person name="Romanenko L."/>
            <person name="Bystritskaya E."/>
            <person name="Isaeva M."/>
        </authorList>
    </citation>
    <scope>NUCLEOTIDE SEQUENCE [LARGE SCALE GENOMIC DNA]</scope>
    <source>
        <strain evidence="1 2">KCTC 32427</strain>
    </source>
</reference>
<dbReference type="RefSeq" id="WP_346241568.1">
    <property type="nucleotide sequence ID" value="NZ_JAZHYP010000003.1"/>
</dbReference>
<evidence type="ECO:0000313" key="1">
    <source>
        <dbReference type="EMBL" id="MEN3323816.1"/>
    </source>
</evidence>
<protein>
    <recommendedName>
        <fullName evidence="3">Methyltransferase FkbM domain-containing protein</fullName>
    </recommendedName>
</protein>
<organism evidence="1 2">
    <name type="scientific">Mariniflexile soesokkakense</name>
    <dbReference type="NCBI Taxonomy" id="1343160"/>
    <lineage>
        <taxon>Bacteria</taxon>
        <taxon>Pseudomonadati</taxon>
        <taxon>Bacteroidota</taxon>
        <taxon>Flavobacteriia</taxon>
        <taxon>Flavobacteriales</taxon>
        <taxon>Flavobacteriaceae</taxon>
        <taxon>Mariniflexile</taxon>
    </lineage>
</organism>
<accession>A0ABV0AB65</accession>
<evidence type="ECO:0000313" key="2">
    <source>
        <dbReference type="Proteomes" id="UP001416393"/>
    </source>
</evidence>
<keyword evidence="2" id="KW-1185">Reference proteome</keyword>
<evidence type="ECO:0008006" key="3">
    <source>
        <dbReference type="Google" id="ProtNLM"/>
    </source>
</evidence>
<dbReference type="Proteomes" id="UP001416393">
    <property type="component" value="Unassembled WGS sequence"/>
</dbReference>
<name>A0ABV0AB65_9FLAO</name>